<dbReference type="InterPro" id="IPR011989">
    <property type="entry name" value="ARM-like"/>
</dbReference>
<dbReference type="InterPro" id="IPR016024">
    <property type="entry name" value="ARM-type_fold"/>
</dbReference>
<name>A5BJS7_VITVI</name>
<evidence type="ECO:0008006" key="4">
    <source>
        <dbReference type="Google" id="ProtNLM"/>
    </source>
</evidence>
<dbReference type="EMBL" id="AM461917">
    <property type="protein sequence ID" value="CAN79024.1"/>
    <property type="molecule type" value="Genomic_DNA"/>
</dbReference>
<reference evidence="3" key="1">
    <citation type="journal article" date="2007" name="PLoS ONE">
        <title>The first genome sequence of an elite grapevine cultivar (Pinot noir Vitis vinifera L.): coping with a highly heterozygous genome.</title>
        <authorList>
            <person name="Velasco R."/>
            <person name="Zharkikh A."/>
            <person name="Troggio M."/>
            <person name="Cartwright D.A."/>
            <person name="Cestaro A."/>
            <person name="Pruss D."/>
            <person name="Pindo M."/>
            <person name="FitzGerald L.M."/>
            <person name="Vezzulli S."/>
            <person name="Reid J."/>
            <person name="Malacarne G."/>
            <person name="Iliev D."/>
            <person name="Coppola G."/>
            <person name="Wardell B."/>
            <person name="Micheletti D."/>
            <person name="Macalma T."/>
            <person name="Facci M."/>
            <person name="Mitchell J.T."/>
            <person name="Perazzolli M."/>
            <person name="Eldredge G."/>
            <person name="Gatto P."/>
            <person name="Oyzerski R."/>
            <person name="Moretto M."/>
            <person name="Gutin N."/>
            <person name="Stefanini M."/>
            <person name="Chen Y."/>
            <person name="Segala C."/>
            <person name="Davenport C."/>
            <person name="Dematte L."/>
            <person name="Mraz A."/>
            <person name="Battilana J."/>
            <person name="Stormo K."/>
            <person name="Costa F."/>
            <person name="Tao Q."/>
            <person name="Si-Ammour A."/>
            <person name="Harkins T."/>
            <person name="Lackey A."/>
            <person name="Perbost C."/>
            <person name="Taillon B."/>
            <person name="Stella A."/>
            <person name="Solovyev V."/>
            <person name="Fawcett J.A."/>
            <person name="Sterck L."/>
            <person name="Vandepoele K."/>
            <person name="Grando S.M."/>
            <person name="Toppo S."/>
            <person name="Moser C."/>
            <person name="Lanchbury J."/>
            <person name="Bogden R."/>
            <person name="Skolnick M."/>
            <person name="Sgaramella V."/>
            <person name="Bhatnagar S.K."/>
            <person name="Fontana P."/>
            <person name="Gutin A."/>
            <person name="Van de Peer Y."/>
            <person name="Salamini F."/>
            <person name="Viola R."/>
        </authorList>
    </citation>
    <scope>NUCLEOTIDE SEQUENCE</scope>
</reference>
<keyword evidence="2" id="KW-0833">Ubl conjugation pathway</keyword>
<keyword evidence="1" id="KW-0677">Repeat</keyword>
<sequence>MDYNFPWNSVAIRTHDKGVWESTWQASQVKTGGKQAWRLVRTTVRSSRSGFASVWVDISVIKTLGYNQSEMANLAITSILEKMTGKDKDYRYMATSDLLNELNKEGFRADADLEIKLSNIVLQQLDDAAGDVSGLAVKCLAPLVKKVSETRLVEMTNKLCDKLLNGKDQHRDIASIALKTIVSEVTTSAVAQCVIVSLSPQLIKGITSPVSSENYFSILALKLIRI</sequence>
<accession>A5BJS7</accession>
<protein>
    <recommendedName>
        <fullName evidence="4">Cullin-associated NEDD8-dissociated protein 1</fullName>
    </recommendedName>
</protein>
<evidence type="ECO:0000256" key="2">
    <source>
        <dbReference type="ARBA" id="ARBA00022786"/>
    </source>
</evidence>
<gene>
    <name evidence="3" type="ORF">VITISV_022895</name>
</gene>
<proteinExistence type="predicted"/>
<evidence type="ECO:0000256" key="1">
    <source>
        <dbReference type="ARBA" id="ARBA00022737"/>
    </source>
</evidence>
<dbReference type="GO" id="GO:0010265">
    <property type="term" value="P:SCF complex assembly"/>
    <property type="evidence" value="ECO:0007669"/>
    <property type="project" value="InterPro"/>
</dbReference>
<dbReference type="ExpressionAtlas" id="A5BJS7">
    <property type="expression patterns" value="baseline and differential"/>
</dbReference>
<dbReference type="SUPFAM" id="SSF48371">
    <property type="entry name" value="ARM repeat"/>
    <property type="match status" value="1"/>
</dbReference>
<evidence type="ECO:0000313" key="3">
    <source>
        <dbReference type="EMBL" id="CAN79024.1"/>
    </source>
</evidence>
<dbReference type="PANTHER" id="PTHR12696">
    <property type="entry name" value="TIP120"/>
    <property type="match status" value="1"/>
</dbReference>
<organism evidence="3">
    <name type="scientific">Vitis vinifera</name>
    <name type="common">Grape</name>
    <dbReference type="NCBI Taxonomy" id="29760"/>
    <lineage>
        <taxon>Eukaryota</taxon>
        <taxon>Viridiplantae</taxon>
        <taxon>Streptophyta</taxon>
        <taxon>Embryophyta</taxon>
        <taxon>Tracheophyta</taxon>
        <taxon>Spermatophyta</taxon>
        <taxon>Magnoliopsida</taxon>
        <taxon>eudicotyledons</taxon>
        <taxon>Gunneridae</taxon>
        <taxon>Pentapetalae</taxon>
        <taxon>rosids</taxon>
        <taxon>Vitales</taxon>
        <taxon>Vitaceae</taxon>
        <taxon>Viteae</taxon>
        <taxon>Vitis</taxon>
    </lineage>
</organism>
<dbReference type="AlphaFoldDB" id="A5BJS7"/>
<dbReference type="InterPro" id="IPR039852">
    <property type="entry name" value="CAND1/CAND2"/>
</dbReference>
<dbReference type="Gene3D" id="1.25.10.10">
    <property type="entry name" value="Leucine-rich Repeat Variant"/>
    <property type="match status" value="1"/>
</dbReference>